<organism evidence="2 3">
    <name type="scientific">Solanum tuberosum</name>
    <name type="common">Potato</name>
    <dbReference type="NCBI Taxonomy" id="4113"/>
    <lineage>
        <taxon>Eukaryota</taxon>
        <taxon>Viridiplantae</taxon>
        <taxon>Streptophyta</taxon>
        <taxon>Embryophyta</taxon>
        <taxon>Tracheophyta</taxon>
        <taxon>Spermatophyta</taxon>
        <taxon>Magnoliopsida</taxon>
        <taxon>eudicotyledons</taxon>
        <taxon>Gunneridae</taxon>
        <taxon>Pentapetalae</taxon>
        <taxon>asterids</taxon>
        <taxon>lamiids</taxon>
        <taxon>Solanales</taxon>
        <taxon>Solanaceae</taxon>
        <taxon>Solanoideae</taxon>
        <taxon>Solaneae</taxon>
        <taxon>Solanum</taxon>
    </lineage>
</organism>
<evidence type="ECO:0000313" key="3">
    <source>
        <dbReference type="Proteomes" id="UP000011115"/>
    </source>
</evidence>
<dbReference type="Proteomes" id="UP000011115">
    <property type="component" value="Unassembled WGS sequence"/>
</dbReference>
<evidence type="ECO:0000313" key="2">
    <source>
        <dbReference type="EnsemblPlants" id="PGSC0003DMT400086302"/>
    </source>
</evidence>
<proteinExistence type="predicted"/>
<dbReference type="EnsemblPlants" id="PGSC0003DMT400086302">
    <property type="protein sequence ID" value="PGSC0003DMT400086302"/>
    <property type="gene ID" value="PGSC0003DMG400035873"/>
</dbReference>
<reference evidence="2" key="2">
    <citation type="submission" date="2015-06" db="UniProtKB">
        <authorList>
            <consortium name="EnsemblPlants"/>
        </authorList>
    </citation>
    <scope>IDENTIFICATION</scope>
    <source>
        <strain evidence="2">DM1-3 516 R44</strain>
    </source>
</reference>
<evidence type="ECO:0008006" key="4">
    <source>
        <dbReference type="Google" id="ProtNLM"/>
    </source>
</evidence>
<reference evidence="3" key="1">
    <citation type="journal article" date="2011" name="Nature">
        <title>Genome sequence and analysis of the tuber crop potato.</title>
        <authorList>
            <consortium name="The Potato Genome Sequencing Consortium"/>
        </authorList>
    </citation>
    <scope>NUCLEOTIDE SEQUENCE [LARGE SCALE GENOMIC DNA]</scope>
    <source>
        <strain evidence="3">cv. DM1-3 516 R44</strain>
    </source>
</reference>
<accession>M1DBG1</accession>
<feature type="region of interest" description="Disordered" evidence="1">
    <location>
        <begin position="134"/>
        <end position="170"/>
    </location>
</feature>
<evidence type="ECO:0000256" key="1">
    <source>
        <dbReference type="SAM" id="MobiDB-lite"/>
    </source>
</evidence>
<dbReference type="AlphaFoldDB" id="M1DBG1"/>
<keyword evidence="3" id="KW-1185">Reference proteome</keyword>
<sequence length="170" mass="18543">MRGHNMLMSCIPAQSHSPALILASQHPPLPMPLAPERLMTRWAYPCTPFFLAPSKTCGVSMASSNYIMMGRTGMSKRARPGPLLRSIGYLQTELARLRADVDALLDPAESVPEPAPEVEKDEVVISALFGETMPPSDTSRAAGKCHHSSVLTSDMEEARRVKKKEREAGS</sequence>
<name>M1DBG1_SOLTU</name>
<dbReference type="Gramene" id="PGSC0003DMT400086302">
    <property type="protein sequence ID" value="PGSC0003DMT400086302"/>
    <property type="gene ID" value="PGSC0003DMG400035873"/>
</dbReference>
<feature type="compositionally biased region" description="Basic and acidic residues" evidence="1">
    <location>
        <begin position="156"/>
        <end position="170"/>
    </location>
</feature>
<dbReference type="InParanoid" id="M1DBG1"/>
<protein>
    <recommendedName>
        <fullName evidence="4">Integrase core domain containing protein</fullName>
    </recommendedName>
</protein>
<dbReference type="PaxDb" id="4113-PGSC0003DMT400086302"/>
<dbReference type="HOGENOM" id="CLU_1573410_0_0_1"/>